<dbReference type="InterPro" id="IPR036388">
    <property type="entry name" value="WH-like_DNA-bd_sf"/>
</dbReference>
<reference evidence="2 3" key="1">
    <citation type="submission" date="2017-11" db="EMBL/GenBank/DDBJ databases">
        <title>Complete genome sequence of Spiroplasma clarkii CN-5 (DSM 19994).</title>
        <authorList>
            <person name="Tsai Y.-M."/>
            <person name="Chang A."/>
            <person name="Lo W.-S."/>
            <person name="Kuo C.-H."/>
        </authorList>
    </citation>
    <scope>NUCLEOTIDE SEQUENCE [LARGE SCALE GENOMIC DNA]</scope>
    <source>
        <strain evidence="2 3">CN-5</strain>
    </source>
</reference>
<dbReference type="PROSITE" id="PS51071">
    <property type="entry name" value="HTH_RPIR"/>
    <property type="match status" value="1"/>
</dbReference>
<dbReference type="Gene3D" id="1.10.10.10">
    <property type="entry name" value="Winged helix-like DNA-binding domain superfamily/Winged helix DNA-binding domain"/>
    <property type="match status" value="1"/>
</dbReference>
<dbReference type="GO" id="GO:0097367">
    <property type="term" value="F:carbohydrate derivative binding"/>
    <property type="evidence" value="ECO:0007669"/>
    <property type="project" value="InterPro"/>
</dbReference>
<dbReference type="PANTHER" id="PTHR30514">
    <property type="entry name" value="GLUCOKINASE"/>
    <property type="match status" value="1"/>
</dbReference>
<evidence type="ECO:0000313" key="3">
    <source>
        <dbReference type="Proteomes" id="UP000231179"/>
    </source>
</evidence>
<dbReference type="InterPro" id="IPR009057">
    <property type="entry name" value="Homeodomain-like_sf"/>
</dbReference>
<dbReference type="AlphaFoldDB" id="A0A2K8KHI1"/>
<name>A0A2K8KHI1_9MOLU</name>
<protein>
    <recommendedName>
        <fullName evidence="1">HTH rpiR-type domain-containing protein</fullName>
    </recommendedName>
</protein>
<sequence>MNKKIRERIVLLSRNPNDSVEKAIAKYVLLNYDKGCFRKLREVADECHVSESTVTKFSMKLGFSGYREFIFALKTEKEEYNQRTIVNTSDTSFLREIILDFDVQLNNNMLFINELCSKISKCKKIYLFSSYESNDAAKYFQDIMMNQDIEVYFTEIRPISTKIIQNIGTEIPILLLLNGVDNQFLIDHLEVVDKKILLNNLFIITSESQQDKIKNFHSKFVIGSSKYFAYMFRRLFFDYLFIFLYTKLSDNLLSN</sequence>
<feature type="domain" description="HTH rpiR-type" evidence="1">
    <location>
        <begin position="4"/>
        <end position="80"/>
    </location>
</feature>
<accession>A0A2K8KHI1</accession>
<evidence type="ECO:0000259" key="1">
    <source>
        <dbReference type="PROSITE" id="PS51071"/>
    </source>
</evidence>
<dbReference type="SUPFAM" id="SSF46689">
    <property type="entry name" value="Homeodomain-like"/>
    <property type="match status" value="1"/>
</dbReference>
<proteinExistence type="predicted"/>
<gene>
    <name evidence="2" type="ORF">SCLAR_v1c08320</name>
</gene>
<dbReference type="InterPro" id="IPR000281">
    <property type="entry name" value="HTH_RpiR"/>
</dbReference>
<dbReference type="PANTHER" id="PTHR30514:SF1">
    <property type="entry name" value="HTH-TYPE TRANSCRIPTIONAL REGULATOR HEXR-RELATED"/>
    <property type="match status" value="1"/>
</dbReference>
<dbReference type="InterPro" id="IPR047640">
    <property type="entry name" value="RpiR-like"/>
</dbReference>
<dbReference type="GO" id="GO:0003700">
    <property type="term" value="F:DNA-binding transcription factor activity"/>
    <property type="evidence" value="ECO:0007669"/>
    <property type="project" value="InterPro"/>
</dbReference>
<dbReference type="GO" id="GO:0003677">
    <property type="term" value="F:DNA binding"/>
    <property type="evidence" value="ECO:0007669"/>
    <property type="project" value="InterPro"/>
</dbReference>
<dbReference type="Proteomes" id="UP000231179">
    <property type="component" value="Chromosome"/>
</dbReference>
<evidence type="ECO:0000313" key="2">
    <source>
        <dbReference type="EMBL" id="ATX71140.1"/>
    </source>
</evidence>
<dbReference type="RefSeq" id="WP_100254683.1">
    <property type="nucleotide sequence ID" value="NZ_CP024870.1"/>
</dbReference>
<dbReference type="EMBL" id="CP024870">
    <property type="protein sequence ID" value="ATX71140.1"/>
    <property type="molecule type" value="Genomic_DNA"/>
</dbReference>
<organism evidence="2 3">
    <name type="scientific">Spiroplasma clarkii</name>
    <dbReference type="NCBI Taxonomy" id="2139"/>
    <lineage>
        <taxon>Bacteria</taxon>
        <taxon>Bacillati</taxon>
        <taxon>Mycoplasmatota</taxon>
        <taxon>Mollicutes</taxon>
        <taxon>Entomoplasmatales</taxon>
        <taxon>Spiroplasmataceae</taxon>
        <taxon>Spiroplasma</taxon>
    </lineage>
</organism>
<keyword evidence="3" id="KW-1185">Reference proteome</keyword>
<dbReference type="Pfam" id="PF01418">
    <property type="entry name" value="HTH_6"/>
    <property type="match status" value="1"/>
</dbReference>